<evidence type="ECO:0000313" key="1">
    <source>
        <dbReference type="EMBL" id="AEH76825.1"/>
    </source>
</evidence>
<proteinExistence type="predicted"/>
<accession>A0A6F7TL94</accession>
<organism evidence="1">
    <name type="scientific">Bacillus thuringiensis</name>
    <dbReference type="NCBI Taxonomy" id="1428"/>
    <lineage>
        <taxon>Bacteria</taxon>
        <taxon>Bacillati</taxon>
        <taxon>Bacillota</taxon>
        <taxon>Bacilli</taxon>
        <taxon>Bacillales</taxon>
        <taxon>Bacillaceae</taxon>
        <taxon>Bacillus</taxon>
        <taxon>Bacillus cereus group</taxon>
    </lineage>
</organism>
<sequence>MFMPLVPQESFENDKKNLNTHVLHYSSNQLVDIGQGDVVNAPLPKLSNNPIDTPPSTGTAITKNPLNLQDYLTLTVTSTNIKSATDVRDAIIGILASFFLYKNNNIPSPFHSIVDESNLNKLIFYDSERNNFLDLGSSNPAPPGENNICFYISIPSHIVKRDLLNESYVIRTTQYKYLDGSLQDRTISTDWKKTITTGSSKTTTWGLTATQGMELSWTEGGFPLPASAEQKITLSLEESYGQSNEYSTETSIEKNYHFDKPGSDYKYDQYRYAIYQLSTSYKLKDGCTLMNDLQNLNTVFGPGKFNANGKYFTLKFNISDVLVPENTIYATQTPDPTPSSLSLIQKMNI</sequence>
<name>A0A6F7TL94_BACTU</name>
<protein>
    <submittedName>
        <fullName evidence="1">Cry55Aa2-like protein</fullName>
    </submittedName>
</protein>
<reference evidence="1" key="1">
    <citation type="submission" date="2011-03" db="EMBL/GenBank/DDBJ databases">
        <title>Novel pesticidal protein genes from Bacillus thuringiensis strains.</title>
        <authorList>
            <person name="Liu Y."/>
            <person name="Ye W."/>
            <person name="Zhu L."/>
            <person name="Yin X."/>
            <person name="Geng C."/>
            <person name="Peng D."/>
            <person name="Ruan L."/>
            <person name="Sun M."/>
        </authorList>
    </citation>
    <scope>NUCLEOTIDE SEQUENCE</scope>
    <source>
        <strain evidence="1">Sbt029</strain>
    </source>
</reference>
<dbReference type="Gene3D" id="2.170.15.10">
    <property type="entry name" value="Proaerolysin, chain A, domain 3"/>
    <property type="match status" value="1"/>
</dbReference>
<dbReference type="EMBL" id="JF521585">
    <property type="protein sequence ID" value="AEH76825.1"/>
    <property type="molecule type" value="Genomic_DNA"/>
</dbReference>
<dbReference type="AlphaFoldDB" id="A0A6F7TL94"/>